<evidence type="ECO:0000259" key="3">
    <source>
        <dbReference type="PROSITE" id="PS50222"/>
    </source>
</evidence>
<dbReference type="SUPFAM" id="SSF47473">
    <property type="entry name" value="EF-hand"/>
    <property type="match status" value="3"/>
</dbReference>
<feature type="chain" id="PRO_5044794299" description="EF-hand domain-containing protein" evidence="2">
    <location>
        <begin position="18"/>
        <end position="431"/>
    </location>
</feature>
<dbReference type="Proteomes" id="UP001519460">
    <property type="component" value="Unassembled WGS sequence"/>
</dbReference>
<feature type="signal peptide" evidence="2">
    <location>
        <begin position="1"/>
        <end position="17"/>
    </location>
</feature>
<dbReference type="PROSITE" id="PS50222">
    <property type="entry name" value="EF_HAND_2"/>
    <property type="match status" value="2"/>
</dbReference>
<evidence type="ECO:0000256" key="2">
    <source>
        <dbReference type="SAM" id="SignalP"/>
    </source>
</evidence>
<evidence type="ECO:0000256" key="1">
    <source>
        <dbReference type="ARBA" id="ARBA00022837"/>
    </source>
</evidence>
<dbReference type="AlphaFoldDB" id="A0ABD0KNI8"/>
<accession>A0ABD0KNI8</accession>
<dbReference type="Gene3D" id="1.10.238.10">
    <property type="entry name" value="EF-hand"/>
    <property type="match status" value="3"/>
</dbReference>
<reference evidence="4 5" key="1">
    <citation type="journal article" date="2023" name="Sci. Data">
        <title>Genome assembly of the Korean intertidal mud-creeper Batillaria attramentaria.</title>
        <authorList>
            <person name="Patra A.K."/>
            <person name="Ho P.T."/>
            <person name="Jun S."/>
            <person name="Lee S.J."/>
            <person name="Kim Y."/>
            <person name="Won Y.J."/>
        </authorList>
    </citation>
    <scope>NUCLEOTIDE SEQUENCE [LARGE SCALE GENOMIC DNA]</scope>
    <source>
        <strain evidence="4">Wonlab-2016</strain>
    </source>
</reference>
<keyword evidence="5" id="KW-1185">Reference proteome</keyword>
<sequence length="431" mass="47726">MMLRILACLCLFEAVWTQVAEHHGHVFEQLFQAIDQNGDGHIRKAEFDAIASDLDIDGNGKVTEQEFIQAWESVTQGAGDADINRHAAELLFESVDGGSGSISLSNIDVLYTAFDTDGNGDVAKQEFLQEWRISVRVGASLSDEHILDMGVPQGSVIAPTLFSIMLHDIEAKVGRPDIKMSLIQMKVATRIETAIFARNNREEGSFTMLKLVLVFLCAIVAVRCRIQPHAHLYEMIFDAVDADSDGQITKAEFDAIAPSLDIDGDGQVTKQEFITAWEAATAGGHHPEENRHAAQLLFQQVDDGTGSLQVSDLGKLFAVFDGSDADGSISKDEFLHEWLRVRTEFYFTSVRAFLHTNMVLERGDSKNNSIYAHVFGDGYQRHHLKQYEEQLMVAPLKKIFSVVSPGQGISGKWNSLCDCKVVLLVEIFFAS</sequence>
<dbReference type="InterPro" id="IPR018247">
    <property type="entry name" value="EF_Hand_1_Ca_BS"/>
</dbReference>
<evidence type="ECO:0000313" key="5">
    <source>
        <dbReference type="Proteomes" id="UP001519460"/>
    </source>
</evidence>
<gene>
    <name evidence="4" type="ORF">BaRGS_00020059</name>
</gene>
<proteinExistence type="predicted"/>
<dbReference type="InterPro" id="IPR002048">
    <property type="entry name" value="EF_hand_dom"/>
</dbReference>
<dbReference type="SMART" id="SM00054">
    <property type="entry name" value="EFh"/>
    <property type="match status" value="4"/>
</dbReference>
<dbReference type="EMBL" id="JACVVK020000147">
    <property type="protein sequence ID" value="KAK7488762.1"/>
    <property type="molecule type" value="Genomic_DNA"/>
</dbReference>
<dbReference type="InterPro" id="IPR052591">
    <property type="entry name" value="CML21-like"/>
</dbReference>
<dbReference type="CDD" id="cd00051">
    <property type="entry name" value="EFh"/>
    <property type="match status" value="1"/>
</dbReference>
<feature type="domain" description="EF-hand" evidence="3">
    <location>
        <begin position="22"/>
        <end position="57"/>
    </location>
</feature>
<feature type="domain" description="EF-hand" evidence="3">
    <location>
        <begin position="228"/>
        <end position="263"/>
    </location>
</feature>
<name>A0ABD0KNI8_9CAEN</name>
<keyword evidence="2" id="KW-0732">Signal</keyword>
<dbReference type="InterPro" id="IPR011992">
    <property type="entry name" value="EF-hand-dom_pair"/>
</dbReference>
<keyword evidence="1" id="KW-0106">Calcium</keyword>
<dbReference type="PROSITE" id="PS00018">
    <property type="entry name" value="EF_HAND_1"/>
    <property type="match status" value="2"/>
</dbReference>
<dbReference type="Pfam" id="PF13202">
    <property type="entry name" value="EF-hand_5"/>
    <property type="match status" value="3"/>
</dbReference>
<protein>
    <recommendedName>
        <fullName evidence="3">EF-hand domain-containing protein</fullName>
    </recommendedName>
</protein>
<organism evidence="4 5">
    <name type="scientific">Batillaria attramentaria</name>
    <dbReference type="NCBI Taxonomy" id="370345"/>
    <lineage>
        <taxon>Eukaryota</taxon>
        <taxon>Metazoa</taxon>
        <taxon>Spiralia</taxon>
        <taxon>Lophotrochozoa</taxon>
        <taxon>Mollusca</taxon>
        <taxon>Gastropoda</taxon>
        <taxon>Caenogastropoda</taxon>
        <taxon>Sorbeoconcha</taxon>
        <taxon>Cerithioidea</taxon>
        <taxon>Batillariidae</taxon>
        <taxon>Batillaria</taxon>
    </lineage>
</organism>
<evidence type="ECO:0000313" key="4">
    <source>
        <dbReference type="EMBL" id="KAK7488762.1"/>
    </source>
</evidence>
<dbReference type="PANTHER" id="PTHR23064">
    <property type="entry name" value="TROPONIN"/>
    <property type="match status" value="1"/>
</dbReference>
<comment type="caution">
    <text evidence="4">The sequence shown here is derived from an EMBL/GenBank/DDBJ whole genome shotgun (WGS) entry which is preliminary data.</text>
</comment>